<dbReference type="InterPro" id="IPR012340">
    <property type="entry name" value="NA-bd_OB-fold"/>
</dbReference>
<evidence type="ECO:0000256" key="6">
    <source>
        <dbReference type="ARBA" id="ARBA00022759"/>
    </source>
</evidence>
<comment type="caution">
    <text evidence="13">The sequence shown here is derived from an EMBL/GenBank/DDBJ whole genome shotgun (WGS) entry which is preliminary data.</text>
</comment>
<gene>
    <name evidence="13" type="ORF">GXW74_22240</name>
</gene>
<keyword evidence="6" id="KW-0255">Endonuclease</keyword>
<reference evidence="13" key="2">
    <citation type="journal article" date="2021" name="Syst. Appl. Microbiol.">
        <title>Roseomonas hellenica sp. nov., isolated from roots of wild-growing Alkanna tinctoria.</title>
        <authorList>
            <person name="Rat A."/>
            <person name="Naranjo H.D."/>
            <person name="Lebbe L."/>
            <person name="Cnockaert M."/>
            <person name="Krigas N."/>
            <person name="Grigoriadou K."/>
            <person name="Maloupa E."/>
            <person name="Willems A."/>
        </authorList>
    </citation>
    <scope>NUCLEOTIDE SEQUENCE</scope>
    <source>
        <strain evidence="13">LMG 31228</strain>
    </source>
</reference>
<evidence type="ECO:0000256" key="3">
    <source>
        <dbReference type="ARBA" id="ARBA00022519"/>
    </source>
</evidence>
<proteinExistence type="predicted"/>
<dbReference type="PANTHER" id="PTHR30001">
    <property type="entry name" value="RIBONUCLEASE"/>
    <property type="match status" value="1"/>
</dbReference>
<keyword evidence="5" id="KW-0479">Metal-binding</keyword>
<dbReference type="InterPro" id="IPR004659">
    <property type="entry name" value="RNase_E/G"/>
</dbReference>
<dbReference type="GO" id="GO:0006364">
    <property type="term" value="P:rRNA processing"/>
    <property type="evidence" value="ECO:0007669"/>
    <property type="project" value="TreeGrafter"/>
</dbReference>
<sequence length="448" mass="45915">MAAAIEPRAPHGATDPRAPRGATDPRAPHGATDPRAPRGATDPRAPRGATDPRAPHGATTSRAPGGATIKVSASPGEVRTALLIDGTLAEAWVERPARPDGVGDLHRGRVSAVAPAMAGAFVVLAGGETGFLPESEASTARRPIAEAVSEGMILPLRVTRAAQGGKGPRVTARLTAEETARIAAAPEGAPRLVARGPDAPLRLAARHPGAGVEVDAAALAARLRGTLGARVRLLAAPAFDDSLEAEFDLLAGPEVPLAGGGRLLIHPTPALTAIDMDAGSAAGARGASAVVAMNREALPELARQIRLRNLGGAILVDFAGLSPKRRAALEEPLRAALAPDRQARLLGFTHLGLAEIVRDRIHPPLHEVLGWPPSTLTRGLAALRQAAREAAARPGQALALRARPAVLAALQALPGALEDFAATAGRPLSLRPDPLAAEPQIEEAHHGD</sequence>
<dbReference type="GO" id="GO:0003723">
    <property type="term" value="F:RNA binding"/>
    <property type="evidence" value="ECO:0007669"/>
    <property type="project" value="UniProtKB-KW"/>
</dbReference>
<keyword evidence="4" id="KW-0540">Nuclease</keyword>
<accession>A0A9X9XHN7</accession>
<dbReference type="Gene3D" id="2.40.50.140">
    <property type="entry name" value="Nucleic acid-binding proteins"/>
    <property type="match status" value="1"/>
</dbReference>
<keyword evidence="14" id="KW-1185">Reference proteome</keyword>
<evidence type="ECO:0000313" key="14">
    <source>
        <dbReference type="Proteomes" id="UP001138709"/>
    </source>
</evidence>
<dbReference type="InterPro" id="IPR003029">
    <property type="entry name" value="S1_domain"/>
</dbReference>
<evidence type="ECO:0000313" key="13">
    <source>
        <dbReference type="EMBL" id="MBR0683223.1"/>
    </source>
</evidence>
<feature type="region of interest" description="Disordered" evidence="11">
    <location>
        <begin position="1"/>
        <end position="72"/>
    </location>
</feature>
<evidence type="ECO:0000259" key="12">
    <source>
        <dbReference type="PROSITE" id="PS50126"/>
    </source>
</evidence>
<feature type="region of interest" description="Disordered" evidence="11">
    <location>
        <begin position="429"/>
        <end position="448"/>
    </location>
</feature>
<feature type="domain" description="S1 motif" evidence="12">
    <location>
        <begin position="103"/>
        <end position="177"/>
    </location>
</feature>
<protein>
    <submittedName>
        <fullName evidence="13">Ribonuclease</fullName>
    </submittedName>
</protein>
<dbReference type="GO" id="GO:0016787">
    <property type="term" value="F:hydrolase activity"/>
    <property type="evidence" value="ECO:0007669"/>
    <property type="project" value="UniProtKB-KW"/>
</dbReference>
<dbReference type="InterPro" id="IPR019307">
    <property type="entry name" value="RNA-bd_AU-1/RNase_E/G"/>
</dbReference>
<keyword evidence="8" id="KW-0460">Magnesium</keyword>
<keyword evidence="7" id="KW-0378">Hydrolase</keyword>
<keyword evidence="9" id="KW-0694">RNA-binding</keyword>
<evidence type="ECO:0000256" key="5">
    <source>
        <dbReference type="ARBA" id="ARBA00022723"/>
    </source>
</evidence>
<dbReference type="SMART" id="SM00316">
    <property type="entry name" value="S1"/>
    <property type="match status" value="1"/>
</dbReference>
<dbReference type="Proteomes" id="UP001138709">
    <property type="component" value="Unassembled WGS sequence"/>
</dbReference>
<organism evidence="13 14">
    <name type="scientific">Neoroseomonas eburnea</name>
    <dbReference type="NCBI Taxonomy" id="1346889"/>
    <lineage>
        <taxon>Bacteria</taxon>
        <taxon>Pseudomonadati</taxon>
        <taxon>Pseudomonadota</taxon>
        <taxon>Alphaproteobacteria</taxon>
        <taxon>Acetobacterales</taxon>
        <taxon>Acetobacteraceae</taxon>
        <taxon>Neoroseomonas</taxon>
    </lineage>
</organism>
<evidence type="ECO:0000256" key="8">
    <source>
        <dbReference type="ARBA" id="ARBA00022842"/>
    </source>
</evidence>
<evidence type="ECO:0000256" key="11">
    <source>
        <dbReference type="SAM" id="MobiDB-lite"/>
    </source>
</evidence>
<evidence type="ECO:0000256" key="1">
    <source>
        <dbReference type="ARBA" id="ARBA00001946"/>
    </source>
</evidence>
<evidence type="ECO:0000256" key="10">
    <source>
        <dbReference type="ARBA" id="ARBA00023136"/>
    </source>
</evidence>
<evidence type="ECO:0000256" key="9">
    <source>
        <dbReference type="ARBA" id="ARBA00022884"/>
    </source>
</evidence>
<dbReference type="GO" id="GO:0046872">
    <property type="term" value="F:metal ion binding"/>
    <property type="evidence" value="ECO:0007669"/>
    <property type="project" value="UniProtKB-KW"/>
</dbReference>
<keyword evidence="10" id="KW-0472">Membrane</keyword>
<comment type="cofactor">
    <cofactor evidence="1">
        <name>Mg(2+)</name>
        <dbReference type="ChEBI" id="CHEBI:18420"/>
    </cofactor>
</comment>
<name>A0A9X9XHN7_9PROT</name>
<evidence type="ECO:0000256" key="2">
    <source>
        <dbReference type="ARBA" id="ARBA00022475"/>
    </source>
</evidence>
<dbReference type="PROSITE" id="PS50126">
    <property type="entry name" value="S1"/>
    <property type="match status" value="1"/>
</dbReference>
<reference evidence="13" key="1">
    <citation type="submission" date="2020-01" db="EMBL/GenBank/DDBJ databases">
        <authorList>
            <person name="Rat A."/>
        </authorList>
    </citation>
    <scope>NUCLEOTIDE SEQUENCE</scope>
    <source>
        <strain evidence="13">LMG 31228</strain>
    </source>
</reference>
<evidence type="ECO:0000256" key="7">
    <source>
        <dbReference type="ARBA" id="ARBA00022801"/>
    </source>
</evidence>
<evidence type="ECO:0000256" key="4">
    <source>
        <dbReference type="ARBA" id="ARBA00022722"/>
    </source>
</evidence>
<dbReference type="GO" id="GO:0005737">
    <property type="term" value="C:cytoplasm"/>
    <property type="evidence" value="ECO:0007669"/>
    <property type="project" value="TreeGrafter"/>
</dbReference>
<dbReference type="AlphaFoldDB" id="A0A9X9XHN7"/>
<keyword evidence="3" id="KW-0997">Cell inner membrane</keyword>
<dbReference type="SUPFAM" id="SSF50249">
    <property type="entry name" value="Nucleic acid-binding proteins"/>
    <property type="match status" value="1"/>
</dbReference>
<dbReference type="GO" id="GO:0004519">
    <property type="term" value="F:endonuclease activity"/>
    <property type="evidence" value="ECO:0007669"/>
    <property type="project" value="UniProtKB-KW"/>
</dbReference>
<dbReference type="PANTHER" id="PTHR30001:SF1">
    <property type="entry name" value="RIBONUCLEASE E_G-LIKE PROTEIN, CHLOROPLASTIC"/>
    <property type="match status" value="1"/>
</dbReference>
<dbReference type="Pfam" id="PF10150">
    <property type="entry name" value="RNase_E_G"/>
    <property type="match status" value="1"/>
</dbReference>
<keyword evidence="2" id="KW-1003">Cell membrane</keyword>
<dbReference type="GO" id="GO:0004540">
    <property type="term" value="F:RNA nuclease activity"/>
    <property type="evidence" value="ECO:0007669"/>
    <property type="project" value="InterPro"/>
</dbReference>
<dbReference type="EMBL" id="JAAEDL010000028">
    <property type="protein sequence ID" value="MBR0683223.1"/>
    <property type="molecule type" value="Genomic_DNA"/>
</dbReference>